<evidence type="ECO:0000256" key="9">
    <source>
        <dbReference type="SAM" id="MobiDB-lite"/>
    </source>
</evidence>
<keyword evidence="3 8" id="KW-0813">Transport</keyword>
<keyword evidence="7 8" id="KW-0472">Membrane</keyword>
<dbReference type="PANTHER" id="PTHR11101">
    <property type="entry name" value="PHOSPHATE TRANSPORTER"/>
    <property type="match status" value="1"/>
</dbReference>
<feature type="region of interest" description="Disordered" evidence="9">
    <location>
        <begin position="254"/>
        <end position="288"/>
    </location>
</feature>
<evidence type="ECO:0000313" key="11">
    <source>
        <dbReference type="Proteomes" id="UP001163046"/>
    </source>
</evidence>
<dbReference type="OrthoDB" id="260807at2759"/>
<sequence length="545" mass="58544">MLEPQDPEYLWIVIVGFIVAFVLAFGIGANDVANSFGTSVGAKVLTLRQACVIATIFELAGAILIGARVSDTVRKGIIDIQSFNGTEELAMLGSLSALSGTGIWLIVATFFNLPVSGTHSVVGATMGYALVAHGLSGIKWKTFGLIAVSWIVSPLLSGITSSVLFLLIRRFILCKITSFDIGLKMLPLFYAFTIAINFFSVFFKGSHVLGFDRIPLYGVLILSIGGGILAAVLVHFIISPYLKKKIIREVYGNDDESDRRPSVAPAARGVSFRSKSSTVSEPQVNVDDQDLSEMKEPDEEHNQQVDDDKVTLTLPSGTTAEASIGDLSQTPSDELPGDTKELIQENGTAVPDEAQKVRARSRGMSLLMEARKRVTDEPKTGKLFAFLQILTASFGAFAHGGNDVSNAIGPLISLWVIYWSGTIQDKVLIPVWILVYGGVGICIGLFVWGRRVIKTVGEDLTPITPSSGFVIEIGSALTVLCASNLGIPISTTHCKVGSVVMVGRVRSKEVVDWSLFRNVILAWVVTMPFAGLISAGLYAALREAV</sequence>
<feature type="transmembrane region" description="Helical" evidence="8">
    <location>
        <begin position="427"/>
        <end position="448"/>
    </location>
</feature>
<dbReference type="GO" id="GO:0005315">
    <property type="term" value="F:phosphate transmembrane transporter activity"/>
    <property type="evidence" value="ECO:0007669"/>
    <property type="project" value="InterPro"/>
</dbReference>
<feature type="transmembrane region" description="Helical" evidence="8">
    <location>
        <begin position="89"/>
        <end position="111"/>
    </location>
</feature>
<protein>
    <recommendedName>
        <fullName evidence="8">Phosphate transporter</fullName>
    </recommendedName>
</protein>
<feature type="transmembrane region" description="Helical" evidence="8">
    <location>
        <begin position="47"/>
        <end position="69"/>
    </location>
</feature>
<feature type="compositionally biased region" description="Polar residues" evidence="9">
    <location>
        <begin position="273"/>
        <end position="283"/>
    </location>
</feature>
<feature type="compositionally biased region" description="Polar residues" evidence="9">
    <location>
        <begin position="320"/>
        <end position="332"/>
    </location>
</feature>
<comment type="caution">
    <text evidence="10">The sequence shown here is derived from an EMBL/GenBank/DDBJ whole genome shotgun (WGS) entry which is preliminary data.</text>
</comment>
<keyword evidence="11" id="KW-1185">Reference proteome</keyword>
<keyword evidence="5 8" id="KW-0812">Transmembrane</keyword>
<gene>
    <name evidence="10" type="ORF">OS493_031881</name>
</gene>
<dbReference type="Pfam" id="PF01384">
    <property type="entry name" value="PHO4"/>
    <property type="match status" value="1"/>
</dbReference>
<evidence type="ECO:0000256" key="6">
    <source>
        <dbReference type="ARBA" id="ARBA00022989"/>
    </source>
</evidence>
<evidence type="ECO:0000256" key="3">
    <source>
        <dbReference type="ARBA" id="ARBA00022448"/>
    </source>
</evidence>
<organism evidence="10 11">
    <name type="scientific">Desmophyllum pertusum</name>
    <dbReference type="NCBI Taxonomy" id="174260"/>
    <lineage>
        <taxon>Eukaryota</taxon>
        <taxon>Metazoa</taxon>
        <taxon>Cnidaria</taxon>
        <taxon>Anthozoa</taxon>
        <taxon>Hexacorallia</taxon>
        <taxon>Scleractinia</taxon>
        <taxon>Caryophylliina</taxon>
        <taxon>Caryophylliidae</taxon>
        <taxon>Desmophyllum</taxon>
    </lineage>
</organism>
<keyword evidence="4 8" id="KW-0592">Phosphate transport</keyword>
<dbReference type="GO" id="GO:0035435">
    <property type="term" value="P:phosphate ion transmembrane transport"/>
    <property type="evidence" value="ECO:0007669"/>
    <property type="project" value="TreeGrafter"/>
</dbReference>
<comment type="function">
    <text evidence="8">Sodium-phosphate symporter.</text>
</comment>
<feature type="transmembrane region" description="Helical" evidence="8">
    <location>
        <begin position="188"/>
        <end position="210"/>
    </location>
</feature>
<dbReference type="InterPro" id="IPR001204">
    <property type="entry name" value="Phos_transporter"/>
</dbReference>
<feature type="transmembrane region" description="Helical" evidence="8">
    <location>
        <begin position="381"/>
        <end position="398"/>
    </location>
</feature>
<feature type="transmembrane region" description="Helical" evidence="8">
    <location>
        <begin position="143"/>
        <end position="168"/>
    </location>
</feature>
<dbReference type="Proteomes" id="UP001163046">
    <property type="component" value="Unassembled WGS sequence"/>
</dbReference>
<comment type="similarity">
    <text evidence="2 8">Belongs to the inorganic phosphate transporter (PiT) (TC 2.A.20) family.</text>
</comment>
<evidence type="ECO:0000256" key="8">
    <source>
        <dbReference type="RuleBase" id="RU363058"/>
    </source>
</evidence>
<feature type="transmembrane region" description="Helical" evidence="8">
    <location>
        <begin position="9"/>
        <end position="27"/>
    </location>
</feature>
<reference evidence="10" key="1">
    <citation type="submission" date="2023-01" db="EMBL/GenBank/DDBJ databases">
        <title>Genome assembly of the deep-sea coral Lophelia pertusa.</title>
        <authorList>
            <person name="Herrera S."/>
            <person name="Cordes E."/>
        </authorList>
    </citation>
    <scope>NUCLEOTIDE SEQUENCE</scope>
    <source>
        <strain evidence="10">USNM1676648</strain>
        <tissue evidence="10">Polyp</tissue>
    </source>
</reference>
<feature type="region of interest" description="Disordered" evidence="9">
    <location>
        <begin position="320"/>
        <end position="339"/>
    </location>
</feature>
<feature type="transmembrane region" description="Helical" evidence="8">
    <location>
        <begin position="216"/>
        <end position="238"/>
    </location>
</feature>
<name>A0A9W9YBQ4_9CNID</name>
<evidence type="ECO:0000256" key="7">
    <source>
        <dbReference type="ARBA" id="ARBA00023136"/>
    </source>
</evidence>
<evidence type="ECO:0000256" key="5">
    <source>
        <dbReference type="ARBA" id="ARBA00022692"/>
    </source>
</evidence>
<comment type="subcellular location">
    <subcellularLocation>
        <location evidence="1 8">Membrane</location>
        <topology evidence="1 8">Multi-pass membrane protein</topology>
    </subcellularLocation>
</comment>
<evidence type="ECO:0000313" key="10">
    <source>
        <dbReference type="EMBL" id="KAJ7323406.1"/>
    </source>
</evidence>
<dbReference type="GO" id="GO:0016020">
    <property type="term" value="C:membrane"/>
    <property type="evidence" value="ECO:0007669"/>
    <property type="project" value="UniProtKB-SubCell"/>
</dbReference>
<accession>A0A9W9YBQ4</accession>
<dbReference type="PANTHER" id="PTHR11101:SF80">
    <property type="entry name" value="PHOSPHATE TRANSPORTER"/>
    <property type="match status" value="1"/>
</dbReference>
<feature type="transmembrane region" description="Helical" evidence="8">
    <location>
        <begin position="520"/>
        <end position="541"/>
    </location>
</feature>
<evidence type="ECO:0000256" key="4">
    <source>
        <dbReference type="ARBA" id="ARBA00022592"/>
    </source>
</evidence>
<proteinExistence type="inferred from homology"/>
<keyword evidence="6 8" id="KW-1133">Transmembrane helix</keyword>
<dbReference type="EMBL" id="MU827815">
    <property type="protein sequence ID" value="KAJ7323406.1"/>
    <property type="molecule type" value="Genomic_DNA"/>
</dbReference>
<dbReference type="AlphaFoldDB" id="A0A9W9YBQ4"/>
<evidence type="ECO:0000256" key="2">
    <source>
        <dbReference type="ARBA" id="ARBA00009916"/>
    </source>
</evidence>
<evidence type="ECO:0000256" key="1">
    <source>
        <dbReference type="ARBA" id="ARBA00004141"/>
    </source>
</evidence>